<accession>A0A371CHB0</accession>
<dbReference type="Proteomes" id="UP000256964">
    <property type="component" value="Unassembled WGS sequence"/>
</dbReference>
<evidence type="ECO:0000313" key="2">
    <source>
        <dbReference type="Proteomes" id="UP000256964"/>
    </source>
</evidence>
<name>A0A371CHB0_9APHY</name>
<reference evidence="1 2" key="1">
    <citation type="journal article" date="2018" name="Biotechnol. Biofuels">
        <title>Integrative visual omics of the white-rot fungus Polyporus brumalis exposes the biotechnological potential of its oxidative enzymes for delignifying raw plant biomass.</title>
        <authorList>
            <person name="Miyauchi S."/>
            <person name="Rancon A."/>
            <person name="Drula E."/>
            <person name="Hage H."/>
            <person name="Chaduli D."/>
            <person name="Favel A."/>
            <person name="Grisel S."/>
            <person name="Henrissat B."/>
            <person name="Herpoel-Gimbert I."/>
            <person name="Ruiz-Duenas F.J."/>
            <person name="Chevret D."/>
            <person name="Hainaut M."/>
            <person name="Lin J."/>
            <person name="Wang M."/>
            <person name="Pangilinan J."/>
            <person name="Lipzen A."/>
            <person name="Lesage-Meessen L."/>
            <person name="Navarro D."/>
            <person name="Riley R."/>
            <person name="Grigoriev I.V."/>
            <person name="Zhou S."/>
            <person name="Raouche S."/>
            <person name="Rosso M.N."/>
        </authorList>
    </citation>
    <scope>NUCLEOTIDE SEQUENCE [LARGE SCALE GENOMIC DNA]</scope>
    <source>
        <strain evidence="1 2">BRFM 1820</strain>
    </source>
</reference>
<evidence type="ECO:0000313" key="1">
    <source>
        <dbReference type="EMBL" id="RDX39651.1"/>
    </source>
</evidence>
<keyword evidence="2" id="KW-1185">Reference proteome</keyword>
<organism evidence="1 2">
    <name type="scientific">Lentinus brumalis</name>
    <dbReference type="NCBI Taxonomy" id="2498619"/>
    <lineage>
        <taxon>Eukaryota</taxon>
        <taxon>Fungi</taxon>
        <taxon>Dikarya</taxon>
        <taxon>Basidiomycota</taxon>
        <taxon>Agaricomycotina</taxon>
        <taxon>Agaricomycetes</taxon>
        <taxon>Polyporales</taxon>
        <taxon>Polyporaceae</taxon>
        <taxon>Lentinus</taxon>
    </lineage>
</organism>
<dbReference type="EMBL" id="KZ857695">
    <property type="protein sequence ID" value="RDX39651.1"/>
    <property type="molecule type" value="Genomic_DNA"/>
</dbReference>
<protein>
    <submittedName>
        <fullName evidence="1">Uncharacterized protein</fullName>
    </submittedName>
</protein>
<proteinExistence type="predicted"/>
<sequence length="136" mass="14776">MGTSEQEAQIRPGSRLPVSRLLPGSHVAYHGATHTQLALNRLRAAVAHRSSESNLTNNEAAILAHLLVPYLRRSDLDLAAIRAGTLLSMKQFGLLSSRSVVAYPQERLRFSRLISPRDSNRRADVLTLAAAGGMVP</sequence>
<dbReference type="AlphaFoldDB" id="A0A371CHB0"/>
<gene>
    <name evidence="1" type="ORF">OH76DRAFT_638897</name>
</gene>